<reference evidence="7" key="1">
    <citation type="submission" date="2020-06" db="EMBL/GenBank/DDBJ databases">
        <authorList>
            <consortium name="Plant Systems Biology data submission"/>
        </authorList>
    </citation>
    <scope>NUCLEOTIDE SEQUENCE</scope>
    <source>
        <strain evidence="7">D6</strain>
    </source>
</reference>
<organism evidence="7 8">
    <name type="scientific">Seminavis robusta</name>
    <dbReference type="NCBI Taxonomy" id="568900"/>
    <lineage>
        <taxon>Eukaryota</taxon>
        <taxon>Sar</taxon>
        <taxon>Stramenopiles</taxon>
        <taxon>Ochrophyta</taxon>
        <taxon>Bacillariophyta</taxon>
        <taxon>Bacillariophyceae</taxon>
        <taxon>Bacillariophycidae</taxon>
        <taxon>Naviculales</taxon>
        <taxon>Naviculaceae</taxon>
        <taxon>Seminavis</taxon>
    </lineage>
</organism>
<feature type="compositionally biased region" description="Polar residues" evidence="5">
    <location>
        <begin position="1207"/>
        <end position="1223"/>
    </location>
</feature>
<feature type="compositionally biased region" description="Basic and acidic residues" evidence="5">
    <location>
        <begin position="656"/>
        <end position="665"/>
    </location>
</feature>
<dbReference type="Proteomes" id="UP001153069">
    <property type="component" value="Unassembled WGS sequence"/>
</dbReference>
<evidence type="ECO:0000256" key="3">
    <source>
        <dbReference type="ARBA" id="ARBA00023212"/>
    </source>
</evidence>
<feature type="region of interest" description="Disordered" evidence="5">
    <location>
        <begin position="758"/>
        <end position="937"/>
    </location>
</feature>
<dbReference type="Pfam" id="PF21041">
    <property type="entry name" value="XMAP215_CLASP_TOG"/>
    <property type="match status" value="1"/>
</dbReference>
<feature type="compositionally biased region" description="Low complexity" evidence="5">
    <location>
        <begin position="600"/>
        <end position="609"/>
    </location>
</feature>
<feature type="compositionally biased region" description="Basic and acidic residues" evidence="5">
    <location>
        <begin position="280"/>
        <end position="290"/>
    </location>
</feature>
<dbReference type="SMART" id="SM01349">
    <property type="entry name" value="TOG"/>
    <property type="match status" value="4"/>
</dbReference>
<feature type="region of interest" description="Disordered" evidence="5">
    <location>
        <begin position="15"/>
        <end position="245"/>
    </location>
</feature>
<dbReference type="GO" id="GO:0007051">
    <property type="term" value="P:spindle organization"/>
    <property type="evidence" value="ECO:0007669"/>
    <property type="project" value="InterPro"/>
</dbReference>
<dbReference type="InterPro" id="IPR048491">
    <property type="entry name" value="XMAP215_CLASP_TOG"/>
</dbReference>
<feature type="compositionally biased region" description="Low complexity" evidence="5">
    <location>
        <begin position="1191"/>
        <end position="1205"/>
    </location>
</feature>
<feature type="compositionally biased region" description="Low complexity" evidence="5">
    <location>
        <begin position="707"/>
        <end position="716"/>
    </location>
</feature>
<feature type="region of interest" description="Disordered" evidence="5">
    <location>
        <begin position="959"/>
        <end position="1038"/>
    </location>
</feature>
<gene>
    <name evidence="7" type="ORF">SEMRO_781_G201530.1</name>
</gene>
<sequence>MDEDEAQLLAELRAISAGSAASRFVGDEDENGGGANNNNEQSIDGPVSSQSRSTNSSKKTESRKNNQQPVPPWKRGRANQKPKQPEESPFKPTRPARAAGNEDQPIGFQNVKSSYQGERGGDANDDDLLAELRAISNQSGAVDRFATDDEEAEPNNINSQQPQQQQPPPSARPNNTTTSDRPPIKARPKFGTNSKSDKRGMDVLVSSQSEDQETMSVLSEPSAFAPSFQKPTLPQTFKGERGGAAEDEDLLAELRAISAKSAGVDRFAGSDDNEQSAPENHVEAVPKTAEKPLPPWKRQGNPKTATSAVASSSPATKPEASLPPWKRKANQTQNKPPESPHRETVVAAPPKQPETGGFQKSSLANTFKGDRGGSAEDEELLAQLRAISSNSGAADRFASDDNDEQDQPAMQESLPAPAAPAPKATQNPRNNNSNAALPPWKRKGQAAKPNQSAPPNDDETFDVVAVPTCPPPVEPQFGGFRKSSQPSTFQGERGGDAEDAELLAELMAISSKAGGADRFSQDEDADDMTTDPVVRARAEKSVQMQNDSKETAELPPWKLKGNQAAPKAENDVVVASKTTKSNGAVPPWKQKASQRPPQDEPFQNTQTTPEEQEEVGGFQKPNLPNTFTGERGGAAEDEVLLAELRAISANASSAKRFAESEEAEHGVAAAPIQSKPEPAKPMKPDSSNQLPPWKRKSAQPKPPPAADPLLEEPLPQMGGFQKSNMPSTFKGDRGGAAEDAELLAELMAISSGAGAANRFVDETEDGNESAPMAAQAEPMKQKKPAKNNPLPPWKKKPAQQKAAPPAADPIVEEPLPQRGGFQKSSMPNTFKGERGGAAEDDDLLAELRAISAGAGGASRFADSEETEDGNGSAPVATQPGPQKKPGSTNQLPPWKKSAQPKPPPAATDPGMEEPLPQRGGFQKSSMPSTFKGDRGGAAEDAELLAELMAISAGAGSANRFVDETEDGGSAPMATQPEPVKKKKPASNNPLPPWKMKGAQPKPPPAAADPVVVEEPLPQRGGFHKSSMPSTFKGDRGGAAEDAELLAELMAISSGAGAANRFSEETEDENEGAPMATQQAPVKQKKPVSNNPLPPWKKKGTQQKAALPAADPVVEEPLPERGGFQKSNIPSTFKGDRGGAAEDAALLAELMAISSGAGGADRFADTEADPVDSHQTLTAQPPRRPKPPAPTRPSRAAPAAPSSGPTMIETTLSASAGTTESSLTLDDLPGALKDKSWKTRKESYDLLKNVLGERVHGMEPTGHFDASSIVDGMDSLVPGMLSDSNASALDSALEFSLLYAEYCRGATMSGQAEEMLAALVKGGALSSSRPSTVKLTAAVVLKVIEVGDDGTASAHAVIDVLLRQGLTSKKPKIVLTASVLILQAATSFGAANLPLALVNTSAPKMLTHSNAKVRDNGLKIVAEIGRALGSTAPIQVVLDGMKKAQVGQLNAMIEGQPQPTPPSMSFRNQQGEAASPEDALAALEAGKKEMEAKRFASRAAINLVAAIASTDYATMITQPKWSQKVAGLDKVLECGGEKPYKLTEPSSSCNYGPLIIEMKKLLSNTHFAVVGKSMVVLSMLAEGVGEKLFPHLRPLLGNLLALGKDKKLTNFIGPCLDSFFGRILSFDHLLEEDAIPEGVNEKKQKNALARTSALDFLGRCVTRGESAGPRGALKVKAAKRVADLSVSKLDDSDAGVRKAAMAVLQNLQSVPDEDVSDAVSAVIGGLQSTNARAYKTLSKSMKKPSKAAKANDTPAKEKEKEPPKPSSARLPVQDEPKRGVSHAPAKKSVAQTSRAPPSHVAPVESSNQNTVPLDDAIEYLSQAQIPYFNEDEEDGGLLAGLQSTKWSSRQNSIKGLAAFLENDAPSSDLLMLSASLIVAVKENTRGFKETNINVTRAIMEFFITIIDLHYNGGHPLMDWAMRDIVNLAVDKIADRKVSALAKGLLLNVGLVSRPVDVVSAIAAKVEKVKSPVPHEECQHWFNSFCNEFGAASLGNGVKEVVPWLLKELKSSNIKVKKATNASIGTLHAQLGPIFKALVLSQCPDSERGNLEKTLESHPHDPSYTSAEWPRVSIATGRKCNADGSGGQHDDEDDNEGFGLEIPRMDLFSQLSGDSLKNMASKEGKTAWKIRKQAIDEVDAALQKCSSLVDCSPQSMKQLAELTRVLRDRLSDSQGNLKPLSARVIGTLLSFTDKTAQPKLGKIVHAALLNGAMNDIKKPVRDSSLEALRLSTTVSSIEGGGLNNDTLEPFMMAFASEVNDTAVKSVGLPLLLDFVLTFADQLPDLEKIALQRGQVLSEKVAQALVRCLTSTKSDTRSKAETILTVCVKNGSLPLARIRACTDRMKPATQRAVAPMLAKLARAIPSESQGEKENQPSAETSREPVQPRNSKPSARGAKKPERQVPSTPRTNEETAKHGSHGRNQKHHSPQSEATAHPLITDSGSNGLEKSRAALRSMVWPEYPEEPLGSEIFSQLKKAYAPVLPNTTLAAFFPPGGIRKQDDGTKGCECVTKAILMERAGDGVAIEEQLEMIFRWMAIVMCSKEHTVGLQALLSAMNDLFVYLQEIKYELSDSEAMLLLPFVFEKASLAKGRFQQVFGDLLVQMKSEEVLPMKRLGSVVAVAVLSKATQGKARVSACHDCCMCVEHLGLSGIGKKGVLVAAKALSDETLSENRSACLDLMELVLSRMNGDIQRLAKICGSSLSEKARRLIEERWQRRKTSGAVVPTRQTEDMGNSARRSSRIPTPQKNTPADKGPLGRSSPAIPSHKSNFAGPSPQELQDELPALVLRHKTTPNPSPAKDVVNANPHTSIGNNTNYLSTFNASTDSMGFNFSMSSGLVESESKPSRPFTPTLPTISSQHTGIPTPTTTSHLQVPRYHGDRESVGAAASLRARLLKIREKSKNPPELTFATTPTANGTPVAAAGTPEPKKTPIAEDAPAESPVGLPQPKAIFSPPQSLPSPDQSTEFELGMRCIAGLLDAPTPLSESSKELDEGIECMKKFHAALSKQQNVVVGMSSEDLSMMRQSISDNVDEMIERLARLMRFSLDCEAPTKSAGISVSLLSVCLATLMALFRDKEMAARASQDRLTLLIRETGTALLDPRLVVSNQASSLDEATSTQVVRAINKLAVQAATGGSREASLGALLSLQRQLSFEASALNARLSRVITKLFARVIKAEEGTKPAWQSVDLDVIVHVLNEHFEACDKHEEAAAVMDRDSIIACGKMAKTLVESLAKSPGCDTLRETMSQAGLDPYSSPLGVALGEFATTTTMEVAEPPVPRPQTPSRGIAILVAALANAQSERDRAEALQDLRQYISEHGEQDLNSHLEQVSPAFRKFIHEQLYGSSHGVENDRDDESVASAAMAERLRNLRSRLNAKEAQMADKTLSPKVQTSRPVNLPLSPSSAYGADVNGGSVAASTMDTASLASRQTQSLRERLAAANASRKSNLVAPETSSTSGSRAAALRARLQAVKQQSQK</sequence>
<name>A0A9N8ED97_9STRA</name>
<dbReference type="GO" id="GO:0005856">
    <property type="term" value="C:cytoskeleton"/>
    <property type="evidence" value="ECO:0007669"/>
    <property type="project" value="UniProtKB-SubCell"/>
</dbReference>
<dbReference type="GO" id="GO:0051010">
    <property type="term" value="F:microtubule plus-end binding"/>
    <property type="evidence" value="ECO:0007669"/>
    <property type="project" value="InterPro"/>
</dbReference>
<feature type="region of interest" description="Disordered" evidence="5">
    <location>
        <begin position="2361"/>
        <end position="2443"/>
    </location>
</feature>
<feature type="compositionally biased region" description="Polar residues" evidence="5">
    <location>
        <begin position="424"/>
        <end position="435"/>
    </location>
</feature>
<keyword evidence="4" id="KW-0175">Coiled coil</keyword>
<keyword evidence="2" id="KW-0963">Cytoplasm</keyword>
<evidence type="ECO:0000256" key="2">
    <source>
        <dbReference type="ARBA" id="ARBA00022490"/>
    </source>
</evidence>
<feature type="domain" description="TOG" evidence="6">
    <location>
        <begin position="2099"/>
        <end position="2363"/>
    </location>
</feature>
<protein>
    <submittedName>
        <fullName evidence="7">Cytoskeleton-associated protein 5</fullName>
    </submittedName>
</protein>
<dbReference type="InterPro" id="IPR011989">
    <property type="entry name" value="ARM-like"/>
</dbReference>
<proteinExistence type="predicted"/>
<evidence type="ECO:0000256" key="5">
    <source>
        <dbReference type="SAM" id="MobiDB-lite"/>
    </source>
</evidence>
<feature type="compositionally biased region" description="Polar residues" evidence="5">
    <location>
        <begin position="2848"/>
        <end position="2868"/>
    </location>
</feature>
<keyword evidence="3" id="KW-0206">Cytoskeleton</keyword>
<feature type="compositionally biased region" description="Low complexity" evidence="5">
    <location>
        <begin position="154"/>
        <end position="164"/>
    </location>
</feature>
<feature type="domain" description="TOG" evidence="6">
    <location>
        <begin position="1212"/>
        <end position="1461"/>
    </location>
</feature>
<dbReference type="Gene3D" id="1.25.10.10">
    <property type="entry name" value="Leucine-rich Repeat Variant"/>
    <property type="match status" value="5"/>
</dbReference>
<feature type="coiled-coil region" evidence="4">
    <location>
        <begin position="3283"/>
        <end position="3312"/>
    </location>
</feature>
<accession>A0A9N8ED97</accession>
<feature type="compositionally biased region" description="Polar residues" evidence="5">
    <location>
        <begin position="205"/>
        <end position="219"/>
    </location>
</feature>
<feature type="compositionally biased region" description="Polar residues" evidence="5">
    <location>
        <begin position="1075"/>
        <end position="1090"/>
    </location>
</feature>
<feature type="region of interest" description="Disordered" evidence="5">
    <location>
        <begin position="3433"/>
        <end position="3472"/>
    </location>
</feature>
<evidence type="ECO:0000313" key="8">
    <source>
        <dbReference type="Proteomes" id="UP001153069"/>
    </source>
</evidence>
<feature type="compositionally biased region" description="Low complexity" evidence="5">
    <location>
        <begin position="3455"/>
        <end position="3465"/>
    </location>
</feature>
<feature type="region of interest" description="Disordered" evidence="5">
    <location>
        <begin position="1056"/>
        <end position="1137"/>
    </location>
</feature>
<feature type="region of interest" description="Disordered" evidence="5">
    <location>
        <begin position="653"/>
        <end position="736"/>
    </location>
</feature>
<comment type="caution">
    <text evidence="7">The sequence shown here is derived from an EMBL/GenBank/DDBJ whole genome shotgun (WGS) entry which is preliminary data.</text>
</comment>
<feature type="compositionally biased region" description="Basic and acidic residues" evidence="5">
    <location>
        <begin position="1753"/>
        <end position="1762"/>
    </location>
</feature>
<feature type="domain" description="TOG" evidence="6">
    <location>
        <begin position="1825"/>
        <end position="2061"/>
    </location>
</feature>
<dbReference type="InterPro" id="IPR016024">
    <property type="entry name" value="ARM-type_fold"/>
</dbReference>
<evidence type="ECO:0000313" key="7">
    <source>
        <dbReference type="EMBL" id="CAB9516410.1"/>
    </source>
</evidence>
<evidence type="ECO:0000256" key="1">
    <source>
        <dbReference type="ARBA" id="ARBA00004245"/>
    </source>
</evidence>
<feature type="region of interest" description="Disordered" evidence="5">
    <location>
        <begin position="1160"/>
        <end position="1229"/>
    </location>
</feature>
<dbReference type="GO" id="GO:0030951">
    <property type="term" value="P:establishment or maintenance of microtubule cytoskeleton polarity"/>
    <property type="evidence" value="ECO:0007669"/>
    <property type="project" value="InterPro"/>
</dbReference>
<dbReference type="EMBL" id="CAICTM010000780">
    <property type="protein sequence ID" value="CAB9516410.1"/>
    <property type="molecule type" value="Genomic_DNA"/>
</dbReference>
<feature type="compositionally biased region" description="Basic residues" evidence="5">
    <location>
        <begin position="2414"/>
        <end position="2425"/>
    </location>
</feature>
<feature type="region of interest" description="Disordered" evidence="5">
    <location>
        <begin position="3374"/>
        <end position="3403"/>
    </location>
</feature>
<dbReference type="PANTHER" id="PTHR12609">
    <property type="entry name" value="MICROTUBULE ASSOCIATED PROTEIN XMAP215"/>
    <property type="match status" value="1"/>
</dbReference>
<dbReference type="GO" id="GO:0046785">
    <property type="term" value="P:microtubule polymerization"/>
    <property type="evidence" value="ECO:0007669"/>
    <property type="project" value="InterPro"/>
</dbReference>
<dbReference type="InterPro" id="IPR045110">
    <property type="entry name" value="XMAP215"/>
</dbReference>
<dbReference type="SUPFAM" id="SSF48371">
    <property type="entry name" value="ARM repeat"/>
    <property type="match status" value="2"/>
</dbReference>
<comment type="subcellular location">
    <subcellularLocation>
        <location evidence="1">Cytoplasm</location>
        <location evidence="1">Cytoskeleton</location>
    </subcellularLocation>
</comment>
<evidence type="ECO:0000259" key="6">
    <source>
        <dbReference type="SMART" id="SM01349"/>
    </source>
</evidence>
<keyword evidence="8" id="KW-1185">Reference proteome</keyword>
<dbReference type="InterPro" id="IPR034085">
    <property type="entry name" value="TOG"/>
</dbReference>
<feature type="domain" description="TOG" evidence="6">
    <location>
        <begin position="1493"/>
        <end position="1742"/>
    </location>
</feature>
<feature type="compositionally biased region" description="Low complexity" evidence="5">
    <location>
        <begin position="302"/>
        <end position="318"/>
    </location>
</feature>
<feature type="region of interest" description="Disordered" evidence="5">
    <location>
        <begin position="2712"/>
        <end position="2773"/>
    </location>
</feature>
<evidence type="ECO:0000256" key="4">
    <source>
        <dbReference type="SAM" id="Coils"/>
    </source>
</evidence>
<feature type="region of interest" description="Disordered" evidence="5">
    <location>
        <begin position="265"/>
        <end position="499"/>
    </location>
</feature>
<feature type="region of interest" description="Disordered" evidence="5">
    <location>
        <begin position="1736"/>
        <end position="1807"/>
    </location>
</feature>
<feature type="region of interest" description="Disordered" evidence="5">
    <location>
        <begin position="2835"/>
        <end position="2873"/>
    </location>
</feature>
<feature type="compositionally biased region" description="Polar residues" evidence="5">
    <location>
        <begin position="3383"/>
        <end position="3399"/>
    </location>
</feature>
<feature type="region of interest" description="Disordered" evidence="5">
    <location>
        <begin position="2897"/>
        <end position="2938"/>
    </location>
</feature>
<feature type="compositionally biased region" description="Low complexity" evidence="5">
    <location>
        <begin position="48"/>
        <end position="57"/>
    </location>
</feature>
<feature type="region of interest" description="Disordered" evidence="5">
    <location>
        <begin position="536"/>
        <end position="634"/>
    </location>
</feature>
<feature type="compositionally biased region" description="Low complexity" evidence="5">
    <location>
        <begin position="1007"/>
        <end position="1017"/>
    </location>
</feature>
<dbReference type="OrthoDB" id="205662at2759"/>
<dbReference type="GO" id="GO:0061863">
    <property type="term" value="F:microtubule plus end polymerase"/>
    <property type="evidence" value="ECO:0007669"/>
    <property type="project" value="InterPro"/>
</dbReference>